<reference evidence="5 7" key="1">
    <citation type="journal article" date="2014" name="Nat. Genet.">
        <title>Genome and transcriptome of the porcine whipworm Trichuris suis.</title>
        <authorList>
            <person name="Jex A.R."/>
            <person name="Nejsum P."/>
            <person name="Schwarz E.M."/>
            <person name="Hu L."/>
            <person name="Young N.D."/>
            <person name="Hall R.S."/>
            <person name="Korhonen P.K."/>
            <person name="Liao S."/>
            <person name="Thamsborg S."/>
            <person name="Xia J."/>
            <person name="Xu P."/>
            <person name="Wang S."/>
            <person name="Scheerlinck J.P."/>
            <person name="Hofmann A."/>
            <person name="Sternberg P.W."/>
            <person name="Wang J."/>
            <person name="Gasser R.B."/>
        </authorList>
    </citation>
    <scope>NUCLEOTIDE SEQUENCE [LARGE SCALE GENOMIC DNA]</scope>
    <source>
        <strain evidence="6">DCEP-RM93F</strain>
        <strain evidence="5">DCEP-RM93M</strain>
    </source>
</reference>
<accession>A0A085MM93</accession>
<protein>
    <recommendedName>
        <fullName evidence="4">FLYWCH-type domain-containing protein</fullName>
    </recommendedName>
</protein>
<sequence>MEYICDFVPSLRGGAKLRVHGYLYVKDKCRGDKYYWCCESRKSLYCNARAVTRAVDGKHVLMSSSEHNHLPKPSRAGASTAAAEVKVRVNKTRDLPRKSIQSRTTSAPTSVAPRLPIADALRQTLNRIRRAQRPAEPMALAEVDVSSLLENTLGGGRFVMGLYHLPDS</sequence>
<dbReference type="Pfam" id="PF04500">
    <property type="entry name" value="FLYWCH"/>
    <property type="match status" value="1"/>
</dbReference>
<name>A0A085MM93_9BILA</name>
<evidence type="ECO:0000313" key="5">
    <source>
        <dbReference type="EMBL" id="KFD58339.1"/>
    </source>
</evidence>
<dbReference type="AlphaFoldDB" id="A0A085MM93"/>
<proteinExistence type="predicted"/>
<dbReference type="GO" id="GO:0008270">
    <property type="term" value="F:zinc ion binding"/>
    <property type="evidence" value="ECO:0007669"/>
    <property type="project" value="UniProtKB-KW"/>
</dbReference>
<evidence type="ECO:0000313" key="6">
    <source>
        <dbReference type="EMBL" id="KFD60169.1"/>
    </source>
</evidence>
<evidence type="ECO:0000256" key="2">
    <source>
        <dbReference type="ARBA" id="ARBA00022771"/>
    </source>
</evidence>
<dbReference type="EMBL" id="KL363184">
    <property type="protein sequence ID" value="KFD58339.1"/>
    <property type="molecule type" value="Genomic_DNA"/>
</dbReference>
<evidence type="ECO:0000256" key="1">
    <source>
        <dbReference type="ARBA" id="ARBA00022723"/>
    </source>
</evidence>
<keyword evidence="3" id="KW-0862">Zinc</keyword>
<keyword evidence="1" id="KW-0479">Metal-binding</keyword>
<evidence type="ECO:0000259" key="4">
    <source>
        <dbReference type="Pfam" id="PF04500"/>
    </source>
</evidence>
<gene>
    <name evidence="5" type="ORF">M513_00565</name>
    <name evidence="6" type="ORF">M514_00565</name>
</gene>
<organism evidence="5 7">
    <name type="scientific">Trichuris suis</name>
    <name type="common">pig whipworm</name>
    <dbReference type="NCBI Taxonomy" id="68888"/>
    <lineage>
        <taxon>Eukaryota</taxon>
        <taxon>Metazoa</taxon>
        <taxon>Ecdysozoa</taxon>
        <taxon>Nematoda</taxon>
        <taxon>Enoplea</taxon>
        <taxon>Dorylaimia</taxon>
        <taxon>Trichinellida</taxon>
        <taxon>Trichuridae</taxon>
        <taxon>Trichuris</taxon>
    </lineage>
</organism>
<dbReference type="Proteomes" id="UP000030758">
    <property type="component" value="Unassembled WGS sequence"/>
</dbReference>
<keyword evidence="7" id="KW-1185">Reference proteome</keyword>
<dbReference type="EMBL" id="KL367689">
    <property type="protein sequence ID" value="KFD60169.1"/>
    <property type="molecule type" value="Genomic_DNA"/>
</dbReference>
<keyword evidence="2" id="KW-0863">Zinc-finger</keyword>
<evidence type="ECO:0000256" key="3">
    <source>
        <dbReference type="ARBA" id="ARBA00022833"/>
    </source>
</evidence>
<dbReference type="Gene3D" id="2.20.25.240">
    <property type="match status" value="1"/>
</dbReference>
<feature type="domain" description="FLYWCH-type" evidence="4">
    <location>
        <begin position="7"/>
        <end position="69"/>
    </location>
</feature>
<evidence type="ECO:0000313" key="7">
    <source>
        <dbReference type="Proteomes" id="UP000030764"/>
    </source>
</evidence>
<dbReference type="Proteomes" id="UP000030764">
    <property type="component" value="Unassembled WGS sequence"/>
</dbReference>
<dbReference type="InterPro" id="IPR007588">
    <property type="entry name" value="Znf_FLYWCH"/>
</dbReference>